<dbReference type="AlphaFoldDB" id="S2JKJ1"/>
<evidence type="ECO:0000313" key="2">
    <source>
        <dbReference type="Proteomes" id="UP000014254"/>
    </source>
</evidence>
<evidence type="ECO:0000313" key="1">
    <source>
        <dbReference type="EMBL" id="EPB83063.1"/>
    </source>
</evidence>
<organism evidence="1 2">
    <name type="scientific">Mucor circinelloides f. circinelloides (strain 1006PhL)</name>
    <name type="common">Mucormycosis agent</name>
    <name type="synonym">Calyptromyces circinelloides</name>
    <dbReference type="NCBI Taxonomy" id="1220926"/>
    <lineage>
        <taxon>Eukaryota</taxon>
        <taxon>Fungi</taxon>
        <taxon>Fungi incertae sedis</taxon>
        <taxon>Mucoromycota</taxon>
        <taxon>Mucoromycotina</taxon>
        <taxon>Mucoromycetes</taxon>
        <taxon>Mucorales</taxon>
        <taxon>Mucorineae</taxon>
        <taxon>Mucoraceae</taxon>
        <taxon>Mucor</taxon>
    </lineage>
</organism>
<dbReference type="OMA" id="IPFMEQL"/>
<keyword evidence="2" id="KW-1185">Reference proteome</keyword>
<dbReference type="Proteomes" id="UP000014254">
    <property type="component" value="Unassembled WGS sequence"/>
</dbReference>
<dbReference type="InParanoid" id="S2JKJ1"/>
<accession>S2JKJ1</accession>
<gene>
    <name evidence="1" type="ORF">HMPREF1544_10200</name>
</gene>
<name>S2JKJ1_MUCC1</name>
<dbReference type="eggNOG" id="ENOG502SZR0">
    <property type="taxonomic scope" value="Eukaryota"/>
</dbReference>
<protein>
    <submittedName>
        <fullName evidence="1">Uncharacterized protein</fullName>
    </submittedName>
</protein>
<reference evidence="2" key="1">
    <citation type="submission" date="2013-05" db="EMBL/GenBank/DDBJ databases">
        <title>The Genome sequence of Mucor circinelloides f. circinelloides 1006PhL.</title>
        <authorList>
            <consortium name="The Broad Institute Genomics Platform"/>
            <person name="Cuomo C."/>
            <person name="Earl A."/>
            <person name="Findley K."/>
            <person name="Lee S.C."/>
            <person name="Walker B."/>
            <person name="Young S."/>
            <person name="Zeng Q."/>
            <person name="Gargeya S."/>
            <person name="Fitzgerald M."/>
            <person name="Haas B."/>
            <person name="Abouelleil A."/>
            <person name="Allen A.W."/>
            <person name="Alvarado L."/>
            <person name="Arachchi H.M."/>
            <person name="Berlin A.M."/>
            <person name="Chapman S.B."/>
            <person name="Gainer-Dewar J."/>
            <person name="Goldberg J."/>
            <person name="Griggs A."/>
            <person name="Gujja S."/>
            <person name="Hansen M."/>
            <person name="Howarth C."/>
            <person name="Imamovic A."/>
            <person name="Ireland A."/>
            <person name="Larimer J."/>
            <person name="McCowan C."/>
            <person name="Murphy C."/>
            <person name="Pearson M."/>
            <person name="Poon T.W."/>
            <person name="Priest M."/>
            <person name="Roberts A."/>
            <person name="Saif S."/>
            <person name="Shea T."/>
            <person name="Sisk P."/>
            <person name="Sykes S."/>
            <person name="Wortman J."/>
            <person name="Nusbaum C."/>
            <person name="Birren B."/>
        </authorList>
    </citation>
    <scope>NUCLEOTIDE SEQUENCE [LARGE SCALE GENOMIC DNA]</scope>
    <source>
        <strain evidence="2">1006PhL</strain>
    </source>
</reference>
<dbReference type="VEuPathDB" id="FungiDB:HMPREF1544_10200"/>
<dbReference type="OrthoDB" id="2380640at2759"/>
<dbReference type="EMBL" id="KE124086">
    <property type="protein sequence ID" value="EPB83063.1"/>
    <property type="molecule type" value="Genomic_DNA"/>
</dbReference>
<sequence length="159" mass="17523">MMCDTNWCTFCDNAISPYSDSLYCSEDCLRQDALMHHPMLGYDYADLEGFPHNAQMPSLVRRKSSIPTLTANNTSNASSNSSNSNDFIHLQKIPSLSPSLSSSISSYSSVHPSDTSADLNKSIIDTCGFAAASYFHPKPRKVSSSIPFMEQLNQALLQR</sequence>
<dbReference type="InterPro" id="IPR024368">
    <property type="entry name" value="Ecl1/2/3"/>
</dbReference>
<proteinExistence type="predicted"/>
<dbReference type="Pfam" id="PF12855">
    <property type="entry name" value="Ecl1"/>
    <property type="match status" value="1"/>
</dbReference>